<dbReference type="InterPro" id="IPR003593">
    <property type="entry name" value="AAA+_ATPase"/>
</dbReference>
<dbReference type="InterPro" id="IPR003439">
    <property type="entry name" value="ABC_transporter-like_ATP-bd"/>
</dbReference>
<dbReference type="AlphaFoldDB" id="A0A1I1HTG9"/>
<evidence type="ECO:0000256" key="3">
    <source>
        <dbReference type="ARBA" id="ARBA00022840"/>
    </source>
</evidence>
<dbReference type="CDD" id="cd03219">
    <property type="entry name" value="ABC_Mj1267_LivG_branched"/>
    <property type="match status" value="1"/>
</dbReference>
<accession>A0A1I1HTG9</accession>
<dbReference type="InterPro" id="IPR032823">
    <property type="entry name" value="BCA_ABC_TP_C"/>
</dbReference>
<keyword evidence="3 5" id="KW-0067">ATP-binding</keyword>
<organism evidence="5 6">
    <name type="scientific">Streptomyces aidingensis</name>
    <dbReference type="NCBI Taxonomy" id="910347"/>
    <lineage>
        <taxon>Bacteria</taxon>
        <taxon>Bacillati</taxon>
        <taxon>Actinomycetota</taxon>
        <taxon>Actinomycetes</taxon>
        <taxon>Kitasatosporales</taxon>
        <taxon>Streptomycetaceae</taxon>
        <taxon>Streptomyces</taxon>
    </lineage>
</organism>
<dbReference type="SUPFAM" id="SSF52540">
    <property type="entry name" value="P-loop containing nucleoside triphosphate hydrolases"/>
    <property type="match status" value="1"/>
</dbReference>
<dbReference type="Pfam" id="PF00005">
    <property type="entry name" value="ABC_tran"/>
    <property type="match status" value="1"/>
</dbReference>
<gene>
    <name evidence="5" type="ORF">SAMN05421773_102454</name>
</gene>
<dbReference type="PROSITE" id="PS50893">
    <property type="entry name" value="ABC_TRANSPORTER_2"/>
    <property type="match status" value="1"/>
</dbReference>
<evidence type="ECO:0000259" key="4">
    <source>
        <dbReference type="PROSITE" id="PS50893"/>
    </source>
</evidence>
<protein>
    <submittedName>
        <fullName evidence="5">Branched-chain amino acid transport system ATP-binding protein</fullName>
    </submittedName>
</protein>
<keyword evidence="2" id="KW-0547">Nucleotide-binding</keyword>
<dbReference type="PROSITE" id="PS00211">
    <property type="entry name" value="ABC_TRANSPORTER_1"/>
    <property type="match status" value="1"/>
</dbReference>
<dbReference type="GO" id="GO:0016887">
    <property type="term" value="F:ATP hydrolysis activity"/>
    <property type="evidence" value="ECO:0007669"/>
    <property type="project" value="InterPro"/>
</dbReference>
<dbReference type="SMART" id="SM00382">
    <property type="entry name" value="AAA"/>
    <property type="match status" value="1"/>
</dbReference>
<dbReference type="InterPro" id="IPR017871">
    <property type="entry name" value="ABC_transporter-like_CS"/>
</dbReference>
<name>A0A1I1HTG9_9ACTN</name>
<dbReference type="EMBL" id="FOLM01000002">
    <property type="protein sequence ID" value="SFC25248.1"/>
    <property type="molecule type" value="Genomic_DNA"/>
</dbReference>
<dbReference type="Proteomes" id="UP000199207">
    <property type="component" value="Unassembled WGS sequence"/>
</dbReference>
<keyword evidence="1" id="KW-0813">Transport</keyword>
<proteinExistence type="predicted"/>
<dbReference type="InterPro" id="IPR051120">
    <property type="entry name" value="ABC_AA/LPS_Transport"/>
</dbReference>
<evidence type="ECO:0000313" key="6">
    <source>
        <dbReference type="Proteomes" id="UP000199207"/>
    </source>
</evidence>
<reference evidence="5 6" key="1">
    <citation type="submission" date="2016-10" db="EMBL/GenBank/DDBJ databases">
        <authorList>
            <person name="de Groot N.N."/>
        </authorList>
    </citation>
    <scope>NUCLEOTIDE SEQUENCE [LARGE SCALE GENOMIC DNA]</scope>
    <source>
        <strain evidence="5 6">CGMCC 4.5739</strain>
    </source>
</reference>
<dbReference type="InterPro" id="IPR027417">
    <property type="entry name" value="P-loop_NTPase"/>
</dbReference>
<dbReference type="PANTHER" id="PTHR45772">
    <property type="entry name" value="CONSERVED COMPONENT OF ABC TRANSPORTER FOR NATURAL AMINO ACIDS-RELATED"/>
    <property type="match status" value="1"/>
</dbReference>
<dbReference type="RefSeq" id="WP_093837725.1">
    <property type="nucleotide sequence ID" value="NZ_FOLM01000002.1"/>
</dbReference>
<evidence type="ECO:0000256" key="2">
    <source>
        <dbReference type="ARBA" id="ARBA00022741"/>
    </source>
</evidence>
<dbReference type="Pfam" id="PF12399">
    <property type="entry name" value="BCA_ABC_TP_C"/>
    <property type="match status" value="1"/>
</dbReference>
<dbReference type="PANTHER" id="PTHR45772:SF3">
    <property type="entry name" value="ABC TRANSPORTER ATP-BINDING PROTEIN"/>
    <property type="match status" value="1"/>
</dbReference>
<dbReference type="GO" id="GO:0005524">
    <property type="term" value="F:ATP binding"/>
    <property type="evidence" value="ECO:0007669"/>
    <property type="project" value="UniProtKB-KW"/>
</dbReference>
<evidence type="ECO:0000313" key="5">
    <source>
        <dbReference type="EMBL" id="SFC25248.1"/>
    </source>
</evidence>
<dbReference type="OrthoDB" id="9805514at2"/>
<dbReference type="STRING" id="910347.SAMN05421773_102454"/>
<evidence type="ECO:0000256" key="1">
    <source>
        <dbReference type="ARBA" id="ARBA00022448"/>
    </source>
</evidence>
<dbReference type="GO" id="GO:0005886">
    <property type="term" value="C:plasma membrane"/>
    <property type="evidence" value="ECO:0007669"/>
    <property type="project" value="TreeGrafter"/>
</dbReference>
<keyword evidence="6" id="KW-1185">Reference proteome</keyword>
<feature type="domain" description="ABC transporter" evidence="4">
    <location>
        <begin position="28"/>
        <end position="268"/>
    </location>
</feature>
<dbReference type="Gene3D" id="3.40.50.300">
    <property type="entry name" value="P-loop containing nucleotide triphosphate hydrolases"/>
    <property type="match status" value="1"/>
</dbReference>
<sequence>MTPPPPGAPSAPAPASVPAAGAKGRAVLRCTALTWAVGAVAIVDGIELTVAEGEFLALIGPNGAGKTSLINLISGITRPTSGAVLLDGREIDRLAPHRRARLGIGRTFQSSSVFPTMTVAEHVELAARAVGARRVTGPDVAAVLERVRLGHRAQDLAGGLSHGDKRKLELAMLLASTVPGVGGDGPRLMLLDEPMAGVAAEEIGELTEVIRILHREEGRTLLMVEHHMHVVLDLADRIAVLHHGTLLAEGTPEAVMADEEVQRAYLGEDL</sequence>